<sequence>MTSLVIYRQWRTCNPSSEDWDNMISPMLRVIIPFEFKAESVIDVWKSKDTIATFDSGGLYAANSAMTTSDETRRQLDECFPRQIILLFKCRENFFLNTQTNIKSPCIGDI</sequence>
<accession>A0A7R9F522</accession>
<dbReference type="AlphaFoldDB" id="A0A7R9F522"/>
<proteinExistence type="predicted"/>
<name>A0A7R9F522_9NEOP</name>
<protein>
    <submittedName>
        <fullName evidence="1">Uncharacterized protein</fullName>
    </submittedName>
</protein>
<evidence type="ECO:0000313" key="1">
    <source>
        <dbReference type="EMBL" id="CAD7445961.1"/>
    </source>
</evidence>
<gene>
    <name evidence="1" type="ORF">TBIB3V08_LOCUS8302</name>
</gene>
<organism evidence="1">
    <name type="scientific">Timema bartmani</name>
    <dbReference type="NCBI Taxonomy" id="61472"/>
    <lineage>
        <taxon>Eukaryota</taxon>
        <taxon>Metazoa</taxon>
        <taxon>Ecdysozoa</taxon>
        <taxon>Arthropoda</taxon>
        <taxon>Hexapoda</taxon>
        <taxon>Insecta</taxon>
        <taxon>Pterygota</taxon>
        <taxon>Neoptera</taxon>
        <taxon>Polyneoptera</taxon>
        <taxon>Phasmatodea</taxon>
        <taxon>Timematodea</taxon>
        <taxon>Timematoidea</taxon>
        <taxon>Timematidae</taxon>
        <taxon>Timema</taxon>
    </lineage>
</organism>
<dbReference type="EMBL" id="OD567634">
    <property type="protein sequence ID" value="CAD7445961.1"/>
    <property type="molecule type" value="Genomic_DNA"/>
</dbReference>
<reference evidence="1" key="1">
    <citation type="submission" date="2020-11" db="EMBL/GenBank/DDBJ databases">
        <authorList>
            <person name="Tran Van P."/>
        </authorList>
    </citation>
    <scope>NUCLEOTIDE SEQUENCE</scope>
</reference>